<dbReference type="Gene3D" id="1.20.120.1220">
    <property type="match status" value="1"/>
</dbReference>
<keyword evidence="7 10" id="KW-0472">Membrane</keyword>
<dbReference type="InterPro" id="IPR010627">
    <property type="entry name" value="Prepilin_pept_A24_N"/>
</dbReference>
<keyword evidence="9" id="KW-0378">Hydrolase</keyword>
<evidence type="ECO:0000256" key="10">
    <source>
        <dbReference type="SAM" id="Phobius"/>
    </source>
</evidence>
<evidence type="ECO:0000259" key="11">
    <source>
        <dbReference type="Pfam" id="PF01478"/>
    </source>
</evidence>
<dbReference type="GO" id="GO:0005886">
    <property type="term" value="C:plasma membrane"/>
    <property type="evidence" value="ECO:0007669"/>
    <property type="project" value="UniProtKB-SubCell"/>
</dbReference>
<dbReference type="EC" id="3.4.23.43" evidence="9"/>
<feature type="transmembrane region" description="Helical" evidence="10">
    <location>
        <begin position="148"/>
        <end position="169"/>
    </location>
</feature>
<evidence type="ECO:0000313" key="13">
    <source>
        <dbReference type="EMBL" id="MBD3870652.1"/>
    </source>
</evidence>
<evidence type="ECO:0000313" key="14">
    <source>
        <dbReference type="Proteomes" id="UP000598633"/>
    </source>
</evidence>
<proteinExistence type="inferred from homology"/>
<keyword evidence="9" id="KW-0511">Multifunctional enzyme</keyword>
<keyword evidence="9" id="KW-0489">Methyltransferase</keyword>
<evidence type="ECO:0000256" key="5">
    <source>
        <dbReference type="ARBA" id="ARBA00022692"/>
    </source>
</evidence>
<evidence type="ECO:0000256" key="9">
    <source>
        <dbReference type="RuleBase" id="RU003794"/>
    </source>
</evidence>
<reference evidence="13 14" key="1">
    <citation type="submission" date="2020-08" db="EMBL/GenBank/DDBJ databases">
        <title>Acidobacteriota in marine sediments use diverse sulfur dissimilation pathways.</title>
        <authorList>
            <person name="Wasmund K."/>
        </authorList>
    </citation>
    <scope>NUCLEOTIDE SEQUENCE [LARGE SCALE GENOMIC DNA]</scope>
    <source>
        <strain evidence="13">MAG AM3-A</strain>
    </source>
</reference>
<dbReference type="EC" id="2.1.1.-" evidence="9"/>
<dbReference type="AlphaFoldDB" id="A0A8J6Y5J8"/>
<comment type="caution">
    <text evidence="13">The sequence shown here is derived from an EMBL/GenBank/DDBJ whole genome shotgun (WGS) entry which is preliminary data.</text>
</comment>
<sequence length="251" mass="27011">MFYAFAFAWGAVVGSFLNVLIYRLPREISVVKTPPSSCPACSTPIRWFDNIPLISWVFLRGRCRHCKESISIRYPLVELTAGLLAVAAVARWGLSVTGLEVLIFSWVSLALGLIDLDHQILPNVLTYPSIVFGLLFSWLGGYTWWLDALVGALVGALLPTLVIIVYKLWRGIEGMGWGDVKYLAAIGAVVGLRGVVGILVVASILGALVGLALIASGRGSGKTALPFGTFLALAVILWLYAPASWLALSPL</sequence>
<dbReference type="PANTHER" id="PTHR30487">
    <property type="entry name" value="TYPE 4 PREPILIN-LIKE PROTEINS LEADER PEPTIDE-PROCESSING ENZYME"/>
    <property type="match status" value="1"/>
</dbReference>
<keyword evidence="3" id="KW-1003">Cell membrane</keyword>
<feature type="transmembrane region" description="Helical" evidence="10">
    <location>
        <begin position="96"/>
        <end position="114"/>
    </location>
</feature>
<feature type="domain" description="Prepilin type IV endopeptidase peptidase" evidence="11">
    <location>
        <begin position="102"/>
        <end position="211"/>
    </location>
</feature>
<dbReference type="GO" id="GO:0008168">
    <property type="term" value="F:methyltransferase activity"/>
    <property type="evidence" value="ECO:0007669"/>
    <property type="project" value="UniProtKB-KW"/>
</dbReference>
<dbReference type="EMBL" id="JACXWA010000076">
    <property type="protein sequence ID" value="MBD3870652.1"/>
    <property type="molecule type" value="Genomic_DNA"/>
</dbReference>
<comment type="subcellular location">
    <subcellularLocation>
        <location evidence="1">Cell inner membrane</location>
        <topology evidence="1">Multi-pass membrane protein</topology>
    </subcellularLocation>
    <subcellularLocation>
        <location evidence="9">Cell membrane</location>
        <topology evidence="9">Multi-pass membrane protein</topology>
    </subcellularLocation>
</comment>
<evidence type="ECO:0000256" key="3">
    <source>
        <dbReference type="ARBA" id="ARBA00022475"/>
    </source>
</evidence>
<feature type="transmembrane region" description="Helical" evidence="10">
    <location>
        <begin position="6"/>
        <end position="24"/>
    </location>
</feature>
<keyword evidence="9" id="KW-0808">Transferase</keyword>
<dbReference type="Pfam" id="PF01478">
    <property type="entry name" value="Peptidase_A24"/>
    <property type="match status" value="1"/>
</dbReference>
<dbReference type="InterPro" id="IPR050882">
    <property type="entry name" value="Prepilin_peptidase/N-MTase"/>
</dbReference>
<keyword evidence="6 10" id="KW-1133">Transmembrane helix</keyword>
<dbReference type="GO" id="GO:0032259">
    <property type="term" value="P:methylation"/>
    <property type="evidence" value="ECO:0007669"/>
    <property type="project" value="UniProtKB-KW"/>
</dbReference>
<dbReference type="InterPro" id="IPR014032">
    <property type="entry name" value="Peptidase_A24A_bac"/>
</dbReference>
<comment type="function">
    <text evidence="9">Plays an essential role in type IV pili and type II pseudopili formation by proteolytically removing the leader sequence from substrate proteins and subsequently monomethylating the alpha-amino group of the newly exposed N-terminal phenylalanine.</text>
</comment>
<dbReference type="PRINTS" id="PR00864">
    <property type="entry name" value="PREPILNPTASE"/>
</dbReference>
<dbReference type="GO" id="GO:0006465">
    <property type="term" value="P:signal peptide processing"/>
    <property type="evidence" value="ECO:0007669"/>
    <property type="project" value="TreeGrafter"/>
</dbReference>
<keyword evidence="9" id="KW-0645">Protease</keyword>
<evidence type="ECO:0000256" key="7">
    <source>
        <dbReference type="ARBA" id="ARBA00023136"/>
    </source>
</evidence>
<keyword evidence="5 9" id="KW-0812">Transmembrane</keyword>
<dbReference type="Proteomes" id="UP000598633">
    <property type="component" value="Unassembled WGS sequence"/>
</dbReference>
<evidence type="ECO:0000256" key="2">
    <source>
        <dbReference type="ARBA" id="ARBA00005801"/>
    </source>
</evidence>
<evidence type="ECO:0000259" key="12">
    <source>
        <dbReference type="Pfam" id="PF06750"/>
    </source>
</evidence>
<feature type="transmembrane region" description="Helical" evidence="10">
    <location>
        <begin position="121"/>
        <end position="142"/>
    </location>
</feature>
<keyword evidence="4" id="KW-0997">Cell inner membrane</keyword>
<name>A0A8J6Y5J8_9BACT</name>
<gene>
    <name evidence="13" type="ORF">IFJ97_04760</name>
</gene>
<evidence type="ECO:0000256" key="8">
    <source>
        <dbReference type="RuleBase" id="RU003793"/>
    </source>
</evidence>
<evidence type="ECO:0000256" key="1">
    <source>
        <dbReference type="ARBA" id="ARBA00004429"/>
    </source>
</evidence>
<evidence type="ECO:0000256" key="4">
    <source>
        <dbReference type="ARBA" id="ARBA00022519"/>
    </source>
</evidence>
<accession>A0A8J6Y5J8</accession>
<evidence type="ECO:0000256" key="6">
    <source>
        <dbReference type="ARBA" id="ARBA00022989"/>
    </source>
</evidence>
<dbReference type="GO" id="GO:0004190">
    <property type="term" value="F:aspartic-type endopeptidase activity"/>
    <property type="evidence" value="ECO:0007669"/>
    <property type="project" value="UniProtKB-EC"/>
</dbReference>
<feature type="transmembrane region" description="Helical" evidence="10">
    <location>
        <begin position="227"/>
        <end position="248"/>
    </location>
</feature>
<protein>
    <recommendedName>
        <fullName evidence="9">Prepilin leader peptidase/N-methyltransferase</fullName>
        <ecNumber evidence="9">2.1.1.-</ecNumber>
        <ecNumber evidence="9">3.4.23.43</ecNumber>
    </recommendedName>
</protein>
<organism evidence="13 14">
    <name type="scientific">Candidatus Sulfomarinibacter kjeldsenii</name>
    <dbReference type="NCBI Taxonomy" id="2885994"/>
    <lineage>
        <taxon>Bacteria</taxon>
        <taxon>Pseudomonadati</taxon>
        <taxon>Acidobacteriota</taxon>
        <taxon>Thermoanaerobaculia</taxon>
        <taxon>Thermoanaerobaculales</taxon>
        <taxon>Candidatus Sulfomarinibacteraceae</taxon>
        <taxon>Candidatus Sulfomarinibacter</taxon>
    </lineage>
</organism>
<feature type="domain" description="Prepilin peptidase A24 N-terminal" evidence="12">
    <location>
        <begin position="10"/>
        <end position="91"/>
    </location>
</feature>
<comment type="catalytic activity">
    <reaction evidence="9">
        <text>Typically cleaves a -Gly-|-Phe- bond to release an N-terminal, basic peptide of 5-8 residues from type IV prepilin, and then N-methylates the new N-terminal amino group, the methyl donor being S-adenosyl-L-methionine.</text>
        <dbReference type="EC" id="3.4.23.43"/>
    </reaction>
</comment>
<dbReference type="InterPro" id="IPR000045">
    <property type="entry name" value="Prepilin_IV_endopep_pep"/>
</dbReference>
<dbReference type="Pfam" id="PF06750">
    <property type="entry name" value="A24_N_bact"/>
    <property type="match status" value="1"/>
</dbReference>
<comment type="similarity">
    <text evidence="2 8">Belongs to the peptidase A24 family.</text>
</comment>
<feature type="transmembrane region" description="Helical" evidence="10">
    <location>
        <begin position="190"/>
        <end position="215"/>
    </location>
</feature>
<dbReference type="PANTHER" id="PTHR30487:SF0">
    <property type="entry name" value="PREPILIN LEADER PEPTIDASE_N-METHYLTRANSFERASE-RELATED"/>
    <property type="match status" value="1"/>
</dbReference>